<sequence>MISGTHTDVPVPAVTAAVLPGGGLRLTLSNTGSPIVRYTLASNDFSTCKEDVSVGGNSNKTVDWTLVGGYYDVVVTANTGDGFRYRFAGYAG</sequence>
<dbReference type="EMBL" id="CP000910">
    <property type="protein sequence ID" value="ABY24625.1"/>
    <property type="molecule type" value="Genomic_DNA"/>
</dbReference>
<dbReference type="InterPro" id="IPR008475">
    <property type="entry name" value="PLipase_C_C"/>
</dbReference>
<dbReference type="AlphaFoldDB" id="A9WTV4"/>
<gene>
    <name evidence="2" type="ordered locus">RSal33209_2902</name>
</gene>
<dbReference type="GO" id="GO:0004629">
    <property type="term" value="F:phospholipase C activity"/>
    <property type="evidence" value="ECO:0007669"/>
    <property type="project" value="InterPro"/>
</dbReference>
<keyword evidence="3" id="KW-1185">Reference proteome</keyword>
<dbReference type="GO" id="GO:0016042">
    <property type="term" value="P:lipid catabolic process"/>
    <property type="evidence" value="ECO:0007669"/>
    <property type="project" value="InterPro"/>
</dbReference>
<feature type="domain" description="Bacterial phospholipase C C-terminal" evidence="1">
    <location>
        <begin position="12"/>
        <end position="89"/>
    </location>
</feature>
<proteinExistence type="predicted"/>
<evidence type="ECO:0000259" key="1">
    <source>
        <dbReference type="Pfam" id="PF05506"/>
    </source>
</evidence>
<dbReference type="Proteomes" id="UP000002007">
    <property type="component" value="Chromosome"/>
</dbReference>
<accession>A9WTV4</accession>
<name>A9WTV4_RENSM</name>
<evidence type="ECO:0000313" key="2">
    <source>
        <dbReference type="EMBL" id="ABY24625.1"/>
    </source>
</evidence>
<dbReference type="Pfam" id="PF05506">
    <property type="entry name" value="PLipase_C_C"/>
    <property type="match status" value="1"/>
</dbReference>
<organism evidence="2 3">
    <name type="scientific">Renibacterium salmoninarum (strain ATCC 33209 / DSM 20767 / JCM 11484 / NBRC 15589 / NCIMB 2235)</name>
    <dbReference type="NCBI Taxonomy" id="288705"/>
    <lineage>
        <taxon>Bacteria</taxon>
        <taxon>Bacillati</taxon>
        <taxon>Actinomycetota</taxon>
        <taxon>Actinomycetes</taxon>
        <taxon>Micrococcales</taxon>
        <taxon>Micrococcaceae</taxon>
        <taxon>Renibacterium</taxon>
    </lineage>
</organism>
<protein>
    <recommendedName>
        <fullName evidence="1">Bacterial phospholipase C C-terminal domain-containing protein</fullName>
    </recommendedName>
</protein>
<dbReference type="STRING" id="288705.RSal33209_2902"/>
<dbReference type="eggNOG" id="COG3511">
    <property type="taxonomic scope" value="Bacteria"/>
</dbReference>
<reference evidence="3" key="1">
    <citation type="journal article" date="2008" name="J. Bacteriol.">
        <title>Genome sequence of the fish pathogen Renibacterium salmoninarum suggests reductive evolution away from an environmental Arthrobacter ancestor.</title>
        <authorList>
            <person name="Wiens G.D."/>
            <person name="Rockey D.D."/>
            <person name="Wu Z."/>
            <person name="Chang J."/>
            <person name="Levy R."/>
            <person name="Crane S."/>
            <person name="Chen D.S."/>
            <person name="Capri G.R."/>
            <person name="Burnett J.R."/>
            <person name="Sudheesh P.S."/>
            <person name="Schipma M.J."/>
            <person name="Burd H."/>
            <person name="Bhattacharyya A."/>
            <person name="Rhodes L.D."/>
            <person name="Kaul R."/>
            <person name="Strom M.S."/>
        </authorList>
    </citation>
    <scope>NUCLEOTIDE SEQUENCE [LARGE SCALE GENOMIC DNA]</scope>
    <source>
        <strain evidence="3">ATCC 33209 / DSM 20767 / JCM 11484 / NBRC 15589 / NCIMB 2235</strain>
    </source>
</reference>
<dbReference type="RefSeq" id="WP_012246273.1">
    <property type="nucleotide sequence ID" value="NC_010168.1"/>
</dbReference>
<dbReference type="HOGENOM" id="CLU_2411101_0_0_11"/>
<evidence type="ECO:0000313" key="3">
    <source>
        <dbReference type="Proteomes" id="UP000002007"/>
    </source>
</evidence>
<dbReference type="KEGG" id="rsa:RSal33209_2902"/>